<feature type="region of interest" description="Disordered" evidence="1">
    <location>
        <begin position="104"/>
        <end position="169"/>
    </location>
</feature>
<organism evidence="3 4">
    <name type="scientific">Cladophialophora chaetospira</name>
    <dbReference type="NCBI Taxonomy" id="386627"/>
    <lineage>
        <taxon>Eukaryota</taxon>
        <taxon>Fungi</taxon>
        <taxon>Dikarya</taxon>
        <taxon>Ascomycota</taxon>
        <taxon>Pezizomycotina</taxon>
        <taxon>Eurotiomycetes</taxon>
        <taxon>Chaetothyriomycetidae</taxon>
        <taxon>Chaetothyriales</taxon>
        <taxon>Herpotrichiellaceae</taxon>
        <taxon>Cladophialophora</taxon>
    </lineage>
</organism>
<comment type="caution">
    <text evidence="3">The sequence shown here is derived from an EMBL/GenBank/DDBJ whole genome shotgun (WGS) entry which is preliminary data.</text>
</comment>
<sequence>MKPTSFNAMALISLVLALVSARAIAQSLGGNGTLPVTTPLLSGYGQLTTASTNSSTTNVFSTTFTNAGLTAVSNNAVGAAISTTISPPNAISYRSTTTTALSTQLTSPNYTPSTTVPPALTPSPAGLGTVGASSKPPAVPSRNAQIGNANSSFAPPLTSSTTPPLAGAPTVASSKSAMVQSIATPQSGIFTPTTFATGPTSYPAGVSSPQSSTGKSFGTMPGVSNSTGVTNNHTPASSPPPFRSTAVRAANLSAVAIGVSTTISVSATQSGLATPNSPAGSIASPTTPPIFSPAMSSFGTLPSMTNKLGLSSSKAPAVTSRPLTSLRTAAVGNAIPSAEASRISSSILANPALLSAITEVKIGLETSAVVIDGQLTHVVLAKTQTTTRWVGTTHTKTTVTTATSVTTAQPFPMPTKIPEKNRAKVDFQFGSGVPPGFYDGTIPMPEHTCPRDAITALARYRHFRRATGQDPHWHQPSIDKCCGVYDCFKHNAWTNKCELWKKVGITPRWEDYGRNKAAPECKEWRTKDEAQFAFYMQNLHYLGISDVDEKGWINEGPRKGKCCAEDGAPQDFGPNLAVKKIIA</sequence>
<feature type="chain" id="PRO_5041220401" description="SCP domain-containing protein" evidence="2">
    <location>
        <begin position="26"/>
        <end position="583"/>
    </location>
</feature>
<name>A0AA38X2J0_9EURO</name>
<gene>
    <name evidence="3" type="ORF">H2200_010246</name>
</gene>
<evidence type="ECO:0008006" key="5">
    <source>
        <dbReference type="Google" id="ProtNLM"/>
    </source>
</evidence>
<evidence type="ECO:0000313" key="4">
    <source>
        <dbReference type="Proteomes" id="UP001172673"/>
    </source>
</evidence>
<feature type="compositionally biased region" description="Low complexity" evidence="1">
    <location>
        <begin position="151"/>
        <end position="165"/>
    </location>
</feature>
<accession>A0AA38X2J0</accession>
<dbReference type="Proteomes" id="UP001172673">
    <property type="component" value="Unassembled WGS sequence"/>
</dbReference>
<evidence type="ECO:0000256" key="2">
    <source>
        <dbReference type="SAM" id="SignalP"/>
    </source>
</evidence>
<dbReference type="EMBL" id="JAPDRK010000016">
    <property type="protein sequence ID" value="KAJ9605589.1"/>
    <property type="molecule type" value="Genomic_DNA"/>
</dbReference>
<feature type="signal peptide" evidence="2">
    <location>
        <begin position="1"/>
        <end position="25"/>
    </location>
</feature>
<evidence type="ECO:0000256" key="1">
    <source>
        <dbReference type="SAM" id="MobiDB-lite"/>
    </source>
</evidence>
<proteinExistence type="predicted"/>
<reference evidence="3" key="1">
    <citation type="submission" date="2022-10" db="EMBL/GenBank/DDBJ databases">
        <title>Culturing micro-colonial fungi from biological soil crusts in the Mojave desert and describing Neophaeococcomyces mojavensis, and introducing the new genera and species Taxawa tesnikishii.</title>
        <authorList>
            <person name="Kurbessoian T."/>
            <person name="Stajich J.E."/>
        </authorList>
    </citation>
    <scope>NUCLEOTIDE SEQUENCE</scope>
    <source>
        <strain evidence="3">TK_41</strain>
    </source>
</reference>
<dbReference type="AlphaFoldDB" id="A0AA38X2J0"/>
<protein>
    <recommendedName>
        <fullName evidence="5">SCP domain-containing protein</fullName>
    </recommendedName>
</protein>
<keyword evidence="4" id="KW-1185">Reference proteome</keyword>
<evidence type="ECO:0000313" key="3">
    <source>
        <dbReference type="EMBL" id="KAJ9605589.1"/>
    </source>
</evidence>
<keyword evidence="2" id="KW-0732">Signal</keyword>